<evidence type="ECO:0000313" key="1">
    <source>
        <dbReference type="EMBL" id="CAG6764564.1"/>
    </source>
</evidence>
<name>A0A8D9ETL4_9HEMI</name>
<proteinExistence type="predicted"/>
<dbReference type="EMBL" id="HBUF01566104">
    <property type="protein sequence ID" value="CAG6764564.1"/>
    <property type="molecule type" value="Transcribed_RNA"/>
</dbReference>
<dbReference type="AlphaFoldDB" id="A0A8D9ETL4"/>
<reference evidence="1" key="1">
    <citation type="submission" date="2021-05" db="EMBL/GenBank/DDBJ databases">
        <authorList>
            <person name="Alioto T."/>
            <person name="Alioto T."/>
            <person name="Gomez Garrido J."/>
        </authorList>
    </citation>
    <scope>NUCLEOTIDE SEQUENCE</scope>
</reference>
<accession>A0A8D9ETL4</accession>
<sequence>MKSLLTFYENRISRILSGKLYGCYSQSAKTFFCCCLKQVHCDPARIHLHPRQALGTYSSKLVDVPRLPTPKTRSRYSSKLVDVSRLPTPKTSSIVQNNGCAKTAIF</sequence>
<protein>
    <submittedName>
        <fullName evidence="1">Uncharacterized protein</fullName>
    </submittedName>
</protein>
<organism evidence="1">
    <name type="scientific">Cacopsylla melanoneura</name>
    <dbReference type="NCBI Taxonomy" id="428564"/>
    <lineage>
        <taxon>Eukaryota</taxon>
        <taxon>Metazoa</taxon>
        <taxon>Ecdysozoa</taxon>
        <taxon>Arthropoda</taxon>
        <taxon>Hexapoda</taxon>
        <taxon>Insecta</taxon>
        <taxon>Pterygota</taxon>
        <taxon>Neoptera</taxon>
        <taxon>Paraneoptera</taxon>
        <taxon>Hemiptera</taxon>
        <taxon>Sternorrhyncha</taxon>
        <taxon>Psylloidea</taxon>
        <taxon>Psyllidae</taxon>
        <taxon>Psyllinae</taxon>
        <taxon>Cacopsylla</taxon>
    </lineage>
</organism>